<reference evidence="3" key="1">
    <citation type="submission" date="2021-04" db="EMBL/GenBank/DDBJ databases">
        <authorList>
            <person name="Tunstrom K."/>
        </authorList>
    </citation>
    <scope>NUCLEOTIDE SEQUENCE</scope>
</reference>
<gene>
    <name evidence="3" type="ORF">PAPOLLO_LOCUS27452</name>
</gene>
<comment type="caution">
    <text evidence="3">The sequence shown here is derived from an EMBL/GenBank/DDBJ whole genome shotgun (WGS) entry which is preliminary data.</text>
</comment>
<accession>A0A8S3Y852</accession>
<feature type="compositionally biased region" description="Basic and acidic residues" evidence="2">
    <location>
        <begin position="177"/>
        <end position="190"/>
    </location>
</feature>
<feature type="region of interest" description="Disordered" evidence="2">
    <location>
        <begin position="133"/>
        <end position="190"/>
    </location>
</feature>
<dbReference type="OrthoDB" id="10056483at2759"/>
<protein>
    <submittedName>
        <fullName evidence="3">(apollo) hypothetical protein</fullName>
    </submittedName>
</protein>
<proteinExistence type="predicted"/>
<keyword evidence="1" id="KW-0175">Coiled coil</keyword>
<evidence type="ECO:0000313" key="3">
    <source>
        <dbReference type="EMBL" id="CAG5058190.1"/>
    </source>
</evidence>
<dbReference type="EMBL" id="CAJQZP010001659">
    <property type="protein sequence ID" value="CAG5058190.1"/>
    <property type="molecule type" value="Genomic_DNA"/>
</dbReference>
<sequence>MCSSCSNVTVIRQCAGIRVTDETPVRGSDVHLRDKDLSNLSFEESTPLDKKGSLTSEGMIDVADLLYKVNNVIVEKLNSFETKVLNEIKATVTVLAQENSKLRQDLSEANKKCSLLEQQISILKNGINKVEENRQSRRKATVSKLESDTTPSLSLAPVAPACRWSGRRSPRPAIPIHELKSKGKRRSDQS</sequence>
<dbReference type="AlphaFoldDB" id="A0A8S3Y852"/>
<dbReference type="Proteomes" id="UP000691718">
    <property type="component" value="Unassembled WGS sequence"/>
</dbReference>
<name>A0A8S3Y852_PARAO</name>
<organism evidence="3 4">
    <name type="scientific">Parnassius apollo</name>
    <name type="common">Apollo butterfly</name>
    <name type="synonym">Papilio apollo</name>
    <dbReference type="NCBI Taxonomy" id="110799"/>
    <lineage>
        <taxon>Eukaryota</taxon>
        <taxon>Metazoa</taxon>
        <taxon>Ecdysozoa</taxon>
        <taxon>Arthropoda</taxon>
        <taxon>Hexapoda</taxon>
        <taxon>Insecta</taxon>
        <taxon>Pterygota</taxon>
        <taxon>Neoptera</taxon>
        <taxon>Endopterygota</taxon>
        <taxon>Lepidoptera</taxon>
        <taxon>Glossata</taxon>
        <taxon>Ditrysia</taxon>
        <taxon>Papilionoidea</taxon>
        <taxon>Papilionidae</taxon>
        <taxon>Parnassiinae</taxon>
        <taxon>Parnassini</taxon>
        <taxon>Parnassius</taxon>
        <taxon>Parnassius</taxon>
    </lineage>
</organism>
<evidence type="ECO:0000256" key="2">
    <source>
        <dbReference type="SAM" id="MobiDB-lite"/>
    </source>
</evidence>
<evidence type="ECO:0000313" key="4">
    <source>
        <dbReference type="Proteomes" id="UP000691718"/>
    </source>
</evidence>
<evidence type="ECO:0000256" key="1">
    <source>
        <dbReference type="SAM" id="Coils"/>
    </source>
</evidence>
<feature type="coiled-coil region" evidence="1">
    <location>
        <begin position="85"/>
        <end position="133"/>
    </location>
</feature>
<keyword evidence="4" id="KW-1185">Reference proteome</keyword>